<comment type="caution">
    <text evidence="1">The sequence shown here is derived from an EMBL/GenBank/DDBJ whole genome shotgun (WGS) entry which is preliminary data.</text>
</comment>
<name>A0A6L8MQM1_9BURK</name>
<dbReference type="Pfam" id="PF19925">
    <property type="entry name" value="DUF6388"/>
    <property type="match status" value="1"/>
</dbReference>
<reference evidence="1 2" key="1">
    <citation type="submission" date="2019-12" db="EMBL/GenBank/DDBJ databases">
        <title>Novel species isolated from a subtropical stream in China.</title>
        <authorList>
            <person name="Lu H."/>
        </authorList>
    </citation>
    <scope>NUCLEOTIDE SEQUENCE [LARGE SCALE GENOMIC DNA]</scope>
    <source>
        <strain evidence="1 2">FT50W</strain>
    </source>
</reference>
<evidence type="ECO:0000313" key="1">
    <source>
        <dbReference type="EMBL" id="MYM82878.1"/>
    </source>
</evidence>
<protein>
    <submittedName>
        <fullName evidence="1">Uncharacterized protein</fullName>
    </submittedName>
</protein>
<accession>A0A6L8MQM1</accession>
<gene>
    <name evidence="1" type="ORF">GTP44_13030</name>
</gene>
<sequence>MTRLTDEKLEKGRMRFLAGFPNVKARIDALDQAEADALGITLEHLRESETMRELCEVARLKNVDSTELFWSCIADTSAELEEMLERRDAAEKRAIGL</sequence>
<dbReference type="InterPro" id="IPR045662">
    <property type="entry name" value="DUF6388"/>
</dbReference>
<proteinExistence type="predicted"/>
<organism evidence="1 2">
    <name type="scientific">Duganella lactea</name>
    <dbReference type="NCBI Taxonomy" id="2692173"/>
    <lineage>
        <taxon>Bacteria</taxon>
        <taxon>Pseudomonadati</taxon>
        <taxon>Pseudomonadota</taxon>
        <taxon>Betaproteobacteria</taxon>
        <taxon>Burkholderiales</taxon>
        <taxon>Oxalobacteraceae</taxon>
        <taxon>Telluria group</taxon>
        <taxon>Duganella</taxon>
    </lineage>
</organism>
<evidence type="ECO:0000313" key="2">
    <source>
        <dbReference type="Proteomes" id="UP000474565"/>
    </source>
</evidence>
<dbReference type="Proteomes" id="UP000474565">
    <property type="component" value="Unassembled WGS sequence"/>
</dbReference>
<dbReference type="AlphaFoldDB" id="A0A6L8MQM1"/>
<dbReference type="EMBL" id="WWCP01000014">
    <property type="protein sequence ID" value="MYM82878.1"/>
    <property type="molecule type" value="Genomic_DNA"/>
</dbReference>
<dbReference type="RefSeq" id="WP_161019779.1">
    <property type="nucleotide sequence ID" value="NZ_WWCP01000014.1"/>
</dbReference>